<comment type="similarity">
    <text evidence="2">Belongs to the cytochrome P450 family.</text>
</comment>
<dbReference type="GO" id="GO:0020037">
    <property type="term" value="F:heme binding"/>
    <property type="evidence" value="ECO:0007669"/>
    <property type="project" value="InterPro"/>
</dbReference>
<gene>
    <name evidence="8" type="ORF">F5147DRAFT_670248</name>
</gene>
<keyword evidence="3" id="KW-0349">Heme</keyword>
<proteinExistence type="inferred from homology"/>
<reference evidence="8" key="1">
    <citation type="journal article" date="2020" name="New Phytol.">
        <title>Comparative genomics reveals dynamic genome evolution in host specialist ectomycorrhizal fungi.</title>
        <authorList>
            <person name="Lofgren L.A."/>
            <person name="Nguyen N.H."/>
            <person name="Vilgalys R."/>
            <person name="Ruytinx J."/>
            <person name="Liao H.L."/>
            <person name="Branco S."/>
            <person name="Kuo A."/>
            <person name="LaButti K."/>
            <person name="Lipzen A."/>
            <person name="Andreopoulos W."/>
            <person name="Pangilinan J."/>
            <person name="Riley R."/>
            <person name="Hundley H."/>
            <person name="Na H."/>
            <person name="Barry K."/>
            <person name="Grigoriev I.V."/>
            <person name="Stajich J.E."/>
            <person name="Kennedy P.G."/>
        </authorList>
    </citation>
    <scope>NUCLEOTIDE SEQUENCE</scope>
    <source>
        <strain evidence="8">FC423</strain>
    </source>
</reference>
<keyword evidence="6" id="KW-0408">Iron</keyword>
<dbReference type="InterPro" id="IPR050364">
    <property type="entry name" value="Cytochrome_P450_fung"/>
</dbReference>
<dbReference type="PANTHER" id="PTHR46300">
    <property type="entry name" value="P450, PUTATIVE (EUROFUNG)-RELATED-RELATED"/>
    <property type="match status" value="1"/>
</dbReference>
<dbReference type="AlphaFoldDB" id="A0A9P7JZQ1"/>
<name>A0A9P7JZQ1_9AGAM</name>
<evidence type="ECO:0000256" key="5">
    <source>
        <dbReference type="ARBA" id="ARBA00023002"/>
    </source>
</evidence>
<dbReference type="Gene3D" id="1.10.630.10">
    <property type="entry name" value="Cytochrome P450"/>
    <property type="match status" value="1"/>
</dbReference>
<dbReference type="InterPro" id="IPR036396">
    <property type="entry name" value="Cyt_P450_sf"/>
</dbReference>
<dbReference type="Pfam" id="PF00067">
    <property type="entry name" value="p450"/>
    <property type="match status" value="1"/>
</dbReference>
<dbReference type="SUPFAM" id="SSF48264">
    <property type="entry name" value="Cytochrome P450"/>
    <property type="match status" value="1"/>
</dbReference>
<organism evidence="8 9">
    <name type="scientific">Suillus discolor</name>
    <dbReference type="NCBI Taxonomy" id="1912936"/>
    <lineage>
        <taxon>Eukaryota</taxon>
        <taxon>Fungi</taxon>
        <taxon>Dikarya</taxon>
        <taxon>Basidiomycota</taxon>
        <taxon>Agaricomycotina</taxon>
        <taxon>Agaricomycetes</taxon>
        <taxon>Agaricomycetidae</taxon>
        <taxon>Boletales</taxon>
        <taxon>Suillineae</taxon>
        <taxon>Suillaceae</taxon>
        <taxon>Suillus</taxon>
    </lineage>
</organism>
<comment type="caution">
    <text evidence="8">The sequence shown here is derived from an EMBL/GenBank/DDBJ whole genome shotgun (WGS) entry which is preliminary data.</text>
</comment>
<evidence type="ECO:0000256" key="7">
    <source>
        <dbReference type="ARBA" id="ARBA00023033"/>
    </source>
</evidence>
<dbReference type="GO" id="GO:0005506">
    <property type="term" value="F:iron ion binding"/>
    <property type="evidence" value="ECO:0007669"/>
    <property type="project" value="InterPro"/>
</dbReference>
<dbReference type="RefSeq" id="XP_041298691.1">
    <property type="nucleotide sequence ID" value="XM_041435521.1"/>
</dbReference>
<evidence type="ECO:0000256" key="4">
    <source>
        <dbReference type="ARBA" id="ARBA00022723"/>
    </source>
</evidence>
<evidence type="ECO:0000256" key="6">
    <source>
        <dbReference type="ARBA" id="ARBA00023004"/>
    </source>
</evidence>
<comment type="cofactor">
    <cofactor evidence="1">
        <name>heme</name>
        <dbReference type="ChEBI" id="CHEBI:30413"/>
    </cofactor>
</comment>
<dbReference type="GeneID" id="64697780"/>
<keyword evidence="4" id="KW-0479">Metal-binding</keyword>
<dbReference type="GO" id="GO:0016705">
    <property type="term" value="F:oxidoreductase activity, acting on paired donors, with incorporation or reduction of molecular oxygen"/>
    <property type="evidence" value="ECO:0007669"/>
    <property type="project" value="InterPro"/>
</dbReference>
<keyword evidence="9" id="KW-1185">Reference proteome</keyword>
<evidence type="ECO:0000256" key="1">
    <source>
        <dbReference type="ARBA" id="ARBA00001971"/>
    </source>
</evidence>
<dbReference type="Proteomes" id="UP000823399">
    <property type="component" value="Unassembled WGS sequence"/>
</dbReference>
<keyword evidence="5" id="KW-0560">Oxidoreductase</keyword>
<dbReference type="GO" id="GO:0004497">
    <property type="term" value="F:monooxygenase activity"/>
    <property type="evidence" value="ECO:0007669"/>
    <property type="project" value="UniProtKB-KW"/>
</dbReference>
<dbReference type="PANTHER" id="PTHR46300:SF1">
    <property type="entry name" value="P450, PUTATIVE (EUROFUNG)-RELATED"/>
    <property type="match status" value="1"/>
</dbReference>
<accession>A0A9P7JZQ1</accession>
<sequence length="107" mass="12533">MIFALKRRLWPTNNPLLVDVPSSLRLRDGDLLPPMENYYIPAGTTVFGNTWAICWNPEVFPEPDAFKPQCWIDDQGRLRDDFNNFLFGFGRREHSIAHISRLNLMLR</sequence>
<evidence type="ECO:0000313" key="8">
    <source>
        <dbReference type="EMBL" id="KAG2118174.1"/>
    </source>
</evidence>
<dbReference type="EMBL" id="JABBWM010000004">
    <property type="protein sequence ID" value="KAG2118174.1"/>
    <property type="molecule type" value="Genomic_DNA"/>
</dbReference>
<keyword evidence="7" id="KW-0503">Monooxygenase</keyword>
<evidence type="ECO:0000313" key="9">
    <source>
        <dbReference type="Proteomes" id="UP000823399"/>
    </source>
</evidence>
<evidence type="ECO:0000256" key="3">
    <source>
        <dbReference type="ARBA" id="ARBA00022617"/>
    </source>
</evidence>
<dbReference type="InterPro" id="IPR001128">
    <property type="entry name" value="Cyt_P450"/>
</dbReference>
<protein>
    <recommendedName>
        <fullName evidence="10">Cytochrome P450</fullName>
    </recommendedName>
</protein>
<evidence type="ECO:0008006" key="10">
    <source>
        <dbReference type="Google" id="ProtNLM"/>
    </source>
</evidence>
<evidence type="ECO:0000256" key="2">
    <source>
        <dbReference type="ARBA" id="ARBA00010617"/>
    </source>
</evidence>
<dbReference type="OrthoDB" id="2685000at2759"/>